<evidence type="ECO:0000313" key="1">
    <source>
        <dbReference type="EMBL" id="XCD18037.1"/>
    </source>
</evidence>
<sequence length="169" mass="19113">MENRRIIPSIFISIAHSSLLQEPLENKVSIPDLCALSASSYSSQIRPVHLLDHNQVAGLSSERRTLLESDTNRLRIRALSCLILKHQQEFEALKLPLLSALKGDKLEVEPSWELDQSRRLSLIQILHLLSNMVSRREYLSSSLISTGFTAALSIFESLDLEKTSLHNNR</sequence>
<dbReference type="AlphaFoldDB" id="A0AAU8BMZ9"/>
<organism evidence="1">
    <name type="scientific">Vibrio chaetopteri</name>
    <dbReference type="NCBI Taxonomy" id="3016528"/>
    <lineage>
        <taxon>Bacteria</taxon>
        <taxon>Pseudomonadati</taxon>
        <taxon>Pseudomonadota</taxon>
        <taxon>Gammaproteobacteria</taxon>
        <taxon>Vibrionales</taxon>
        <taxon>Vibrionaceae</taxon>
        <taxon>Vibrio</taxon>
    </lineage>
</organism>
<name>A0AAU8BMZ9_9VIBR</name>
<proteinExistence type="predicted"/>
<protein>
    <submittedName>
        <fullName evidence="1">Uncharacterized protein</fullName>
    </submittedName>
</protein>
<reference evidence="1" key="1">
    <citation type="submission" date="2023-01" db="EMBL/GenBank/DDBJ databases">
        <title>Vibrio sp. CB1-14 genome sequencing.</title>
        <authorList>
            <person name="Otstavnykh N."/>
            <person name="Isaeva M."/>
            <person name="Meleshko D."/>
        </authorList>
    </citation>
    <scope>NUCLEOTIDE SEQUENCE</scope>
    <source>
        <strain evidence="1">CB1-14</strain>
    </source>
</reference>
<dbReference type="EMBL" id="CP115921">
    <property type="protein sequence ID" value="XCD18037.1"/>
    <property type="molecule type" value="Genomic_DNA"/>
</dbReference>
<gene>
    <name evidence="1" type="ORF">PG915_22430</name>
</gene>
<dbReference type="KEGG" id="vck:PG915_22430"/>
<accession>A0AAU8BMZ9</accession>
<dbReference type="RefSeq" id="WP_353499193.1">
    <property type="nucleotide sequence ID" value="NZ_CP115921.1"/>
</dbReference>